<organism evidence="1 2">
    <name type="scientific">Imperialibacter roseus</name>
    <dbReference type="NCBI Taxonomy" id="1324217"/>
    <lineage>
        <taxon>Bacteria</taxon>
        <taxon>Pseudomonadati</taxon>
        <taxon>Bacteroidota</taxon>
        <taxon>Cytophagia</taxon>
        <taxon>Cytophagales</taxon>
        <taxon>Flammeovirgaceae</taxon>
        <taxon>Imperialibacter</taxon>
    </lineage>
</organism>
<evidence type="ECO:0000313" key="1">
    <source>
        <dbReference type="EMBL" id="WOK06036.1"/>
    </source>
</evidence>
<dbReference type="Proteomes" id="UP001302349">
    <property type="component" value="Chromosome"/>
</dbReference>
<gene>
    <name evidence="1" type="ORF">RT717_23450</name>
</gene>
<name>A0ABZ0IQP3_9BACT</name>
<evidence type="ECO:0000313" key="2">
    <source>
        <dbReference type="Proteomes" id="UP001302349"/>
    </source>
</evidence>
<reference evidence="1 2" key="1">
    <citation type="journal article" date="2023" name="Microbiol. Resour. Announc.">
        <title>Complete Genome Sequence of Imperialibacter roseus strain P4T.</title>
        <authorList>
            <person name="Tizabi D.R."/>
            <person name="Bachvaroff T."/>
            <person name="Hill R.T."/>
        </authorList>
    </citation>
    <scope>NUCLEOTIDE SEQUENCE [LARGE SCALE GENOMIC DNA]</scope>
    <source>
        <strain evidence="1 2">P4T</strain>
    </source>
</reference>
<dbReference type="EMBL" id="CP136051">
    <property type="protein sequence ID" value="WOK06036.1"/>
    <property type="molecule type" value="Genomic_DNA"/>
</dbReference>
<sequence length="73" mass="8237">MASNTAPTILYITRLEELSLRLEEIAAKDLNDIAKVKKKALQREVKSLKVGLLSRLLVAITSLDTFQIDEWPL</sequence>
<protein>
    <submittedName>
        <fullName evidence="1">Uncharacterized protein</fullName>
    </submittedName>
</protein>
<proteinExistence type="predicted"/>
<accession>A0ABZ0IQP3</accession>
<dbReference type="RefSeq" id="WP_317488775.1">
    <property type="nucleotide sequence ID" value="NZ_CP136051.1"/>
</dbReference>
<keyword evidence="2" id="KW-1185">Reference proteome</keyword>